<dbReference type="InterPro" id="IPR013149">
    <property type="entry name" value="ADH-like_C"/>
</dbReference>
<sequence>MIEHFLEEVESEHSEPNSEPSELKGEKSSALQSFLRRHGFMSIYSARQANCQVVRMDARPMRGTGKGNVSRSCPFFFFQSPHHCQQCEERIYPIHVAAQLGDLKIVKMLLEDGADPLQECFDGRNAVDFARNADVNGSHQEVMEHCEWQGSLSQVMRELFLRRQWFCSLAHFKTRTGNLLRAYKLERHLQCWCNLRETPAAGHIADPNGCEGWAVGDPVAVVPNCPCLSSRMSMQGKQHLCEEGTFMGAGGTRGCFADFVCVSSLQLVRLPASIPMELAMMTEPLSVALHTLKLAEKSILSILDGDVAILGAGAIGLCHLLLLKHVGAKNVHIIDPLEDRRTMSLRLGARSAHCTQLATAELRQLVGRKGCELVLDCAGTEQSFKTALQVAGLAAQVVLVGIPEVDFLQYNPHVARTKEFLGWKTNDELDGAPKCLEPQLQTGHELPQLLEPSELCLQELDTLSFQSIGLIAGTPHSVAYLQHLLEEKMIVKLVALDLDIWDVTSEVQELCRCLAKLVSHRVRLTFHKN</sequence>
<dbReference type="InterPro" id="IPR050129">
    <property type="entry name" value="Zn_alcohol_dh"/>
</dbReference>
<dbReference type="Pfam" id="PF00023">
    <property type="entry name" value="Ank"/>
    <property type="match status" value="1"/>
</dbReference>
<dbReference type="PANTHER" id="PTHR43401:SF2">
    <property type="entry name" value="L-THREONINE 3-DEHYDROGENASE"/>
    <property type="match status" value="1"/>
</dbReference>
<dbReference type="Proteomes" id="UP001642484">
    <property type="component" value="Unassembled WGS sequence"/>
</dbReference>
<comment type="caution">
    <text evidence="6">The sequence shown here is derived from an EMBL/GenBank/DDBJ whole genome shotgun (WGS) entry which is preliminary data.</text>
</comment>
<evidence type="ECO:0000259" key="5">
    <source>
        <dbReference type="Pfam" id="PF08240"/>
    </source>
</evidence>
<proteinExistence type="predicted"/>
<protein>
    <submittedName>
        <fullName evidence="6">Uncharacterized protein</fullName>
    </submittedName>
</protein>
<dbReference type="Pfam" id="PF08240">
    <property type="entry name" value="ADH_N"/>
    <property type="match status" value="1"/>
</dbReference>
<accession>A0ABP0NNE0</accession>
<dbReference type="Gene3D" id="3.40.50.720">
    <property type="entry name" value="NAD(P)-binding Rossmann-like Domain"/>
    <property type="match status" value="1"/>
</dbReference>
<keyword evidence="2" id="KW-0040">ANK repeat</keyword>
<evidence type="ECO:0000313" key="6">
    <source>
        <dbReference type="EMBL" id="CAK9064923.1"/>
    </source>
</evidence>
<dbReference type="PROSITE" id="PS50297">
    <property type="entry name" value="ANK_REP_REGION"/>
    <property type="match status" value="1"/>
</dbReference>
<dbReference type="InterPro" id="IPR011032">
    <property type="entry name" value="GroES-like_sf"/>
</dbReference>
<dbReference type="PROSITE" id="PS50088">
    <property type="entry name" value="ANK_REPEAT"/>
    <property type="match status" value="1"/>
</dbReference>
<dbReference type="Gene3D" id="3.90.180.10">
    <property type="entry name" value="Medium-chain alcohol dehydrogenases, catalytic domain"/>
    <property type="match status" value="1"/>
</dbReference>
<dbReference type="SUPFAM" id="SSF48403">
    <property type="entry name" value="Ankyrin repeat"/>
    <property type="match status" value="1"/>
</dbReference>
<evidence type="ECO:0000259" key="4">
    <source>
        <dbReference type="Pfam" id="PF00107"/>
    </source>
</evidence>
<dbReference type="SUPFAM" id="SSF51735">
    <property type="entry name" value="NAD(P)-binding Rossmann-fold domains"/>
    <property type="match status" value="1"/>
</dbReference>
<dbReference type="Gene3D" id="1.25.40.20">
    <property type="entry name" value="Ankyrin repeat-containing domain"/>
    <property type="match status" value="1"/>
</dbReference>
<evidence type="ECO:0000256" key="3">
    <source>
        <dbReference type="SAM" id="MobiDB-lite"/>
    </source>
</evidence>
<dbReference type="Pfam" id="PF00107">
    <property type="entry name" value="ADH_zinc_N"/>
    <property type="match status" value="1"/>
</dbReference>
<dbReference type="InterPro" id="IPR036770">
    <property type="entry name" value="Ankyrin_rpt-contain_sf"/>
</dbReference>
<name>A0ABP0NNE0_9DINO</name>
<organism evidence="6 7">
    <name type="scientific">Durusdinium trenchii</name>
    <dbReference type="NCBI Taxonomy" id="1381693"/>
    <lineage>
        <taxon>Eukaryota</taxon>
        <taxon>Sar</taxon>
        <taxon>Alveolata</taxon>
        <taxon>Dinophyceae</taxon>
        <taxon>Suessiales</taxon>
        <taxon>Symbiodiniaceae</taxon>
        <taxon>Durusdinium</taxon>
    </lineage>
</organism>
<feature type="domain" description="Alcohol dehydrogenase-like N-terminal" evidence="5">
    <location>
        <begin position="201"/>
        <end position="271"/>
    </location>
</feature>
<feature type="domain" description="Alcohol dehydrogenase-like C-terminal" evidence="4">
    <location>
        <begin position="314"/>
        <end position="406"/>
    </location>
</feature>
<gene>
    <name evidence="6" type="ORF">CCMP2556_LOCUS31918</name>
</gene>
<feature type="compositionally biased region" description="Basic and acidic residues" evidence="3">
    <location>
        <begin position="1"/>
        <end position="27"/>
    </location>
</feature>
<feature type="repeat" description="ANK" evidence="2">
    <location>
        <begin position="89"/>
        <end position="115"/>
    </location>
</feature>
<feature type="region of interest" description="Disordered" evidence="3">
    <location>
        <begin position="1"/>
        <end position="28"/>
    </location>
</feature>
<evidence type="ECO:0000313" key="7">
    <source>
        <dbReference type="Proteomes" id="UP001642484"/>
    </source>
</evidence>
<reference evidence="6 7" key="1">
    <citation type="submission" date="2024-02" db="EMBL/GenBank/DDBJ databases">
        <authorList>
            <person name="Chen Y."/>
            <person name="Shah S."/>
            <person name="Dougan E. K."/>
            <person name="Thang M."/>
            <person name="Chan C."/>
        </authorList>
    </citation>
    <scope>NUCLEOTIDE SEQUENCE [LARGE SCALE GENOMIC DNA]</scope>
</reference>
<dbReference type="InterPro" id="IPR036291">
    <property type="entry name" value="NAD(P)-bd_dom_sf"/>
</dbReference>
<dbReference type="InterPro" id="IPR013154">
    <property type="entry name" value="ADH-like_N"/>
</dbReference>
<evidence type="ECO:0000256" key="2">
    <source>
        <dbReference type="PROSITE-ProRule" id="PRU00023"/>
    </source>
</evidence>
<dbReference type="SUPFAM" id="SSF50129">
    <property type="entry name" value="GroES-like"/>
    <property type="match status" value="1"/>
</dbReference>
<dbReference type="PANTHER" id="PTHR43401">
    <property type="entry name" value="L-THREONINE 3-DEHYDROGENASE"/>
    <property type="match status" value="1"/>
</dbReference>
<keyword evidence="7" id="KW-1185">Reference proteome</keyword>
<dbReference type="InterPro" id="IPR002110">
    <property type="entry name" value="Ankyrin_rpt"/>
</dbReference>
<dbReference type="EMBL" id="CAXAMN010021962">
    <property type="protein sequence ID" value="CAK9064923.1"/>
    <property type="molecule type" value="Genomic_DNA"/>
</dbReference>
<evidence type="ECO:0000256" key="1">
    <source>
        <dbReference type="ARBA" id="ARBA00023002"/>
    </source>
</evidence>
<keyword evidence="1" id="KW-0560">Oxidoreductase</keyword>